<dbReference type="RefSeq" id="WP_017749388.1">
    <property type="nucleotide sequence ID" value="NZ_KQ976354.1"/>
</dbReference>
<dbReference type="Proteomes" id="UP000076925">
    <property type="component" value="Unassembled WGS sequence"/>
</dbReference>
<protein>
    <submittedName>
        <fullName evidence="2">Uncharacterized protein</fullName>
    </submittedName>
</protein>
<organism evidence="2 3">
    <name type="scientific">Scytonema hofmannii PCC 7110</name>
    <dbReference type="NCBI Taxonomy" id="128403"/>
    <lineage>
        <taxon>Bacteria</taxon>
        <taxon>Bacillati</taxon>
        <taxon>Cyanobacteriota</taxon>
        <taxon>Cyanophyceae</taxon>
        <taxon>Nostocales</taxon>
        <taxon>Scytonemataceae</taxon>
        <taxon>Scytonema</taxon>
    </lineage>
</organism>
<dbReference type="AlphaFoldDB" id="A0A139WT76"/>
<evidence type="ECO:0000313" key="3">
    <source>
        <dbReference type="Proteomes" id="UP000076925"/>
    </source>
</evidence>
<proteinExistence type="predicted"/>
<evidence type="ECO:0000256" key="1">
    <source>
        <dbReference type="SAM" id="MobiDB-lite"/>
    </source>
</evidence>
<dbReference type="STRING" id="128403.WA1_07530"/>
<sequence>MKSLKYSITLLVWSLTIIATIQESFAMKIIPSQPGATQYWRQSSDYPTPPSISPPFRNTVEVDTRLWTQPLPLGGSRSFSTTLTIWSLFSERGLFGWDFQPSQQALTGSFIVEDYLACGYEDVCGGERPYDRNFEPSTNGIGANFRLRYDPAPTVPPPGEKTHWIQVARASYAGVFGNPFFIPNIWFVDNFLQRDTPYADEVSLAVTPTLFRDMPYVDGDEYPGVLANNNYFEAQLYFVKETTPPSSRQKKVVIYDGIQWGWKNIKGYKEQDPPPPPCNGGSGGGGCLRTSAVNSTKDQKLLSDKDNKSASHLSVPESTSVMGLLALAAWGVMKALKIRKDKQS</sequence>
<name>A0A139WT76_9CYAN</name>
<reference evidence="2 3" key="1">
    <citation type="journal article" date="2013" name="Genome Biol. Evol.">
        <title>Genomes of Stigonematalean cyanobacteria (subsection V) and the evolution of oxygenic photosynthesis from prokaryotes to plastids.</title>
        <authorList>
            <person name="Dagan T."/>
            <person name="Roettger M."/>
            <person name="Stucken K."/>
            <person name="Landan G."/>
            <person name="Koch R."/>
            <person name="Major P."/>
            <person name="Gould S.B."/>
            <person name="Goremykin V.V."/>
            <person name="Rippka R."/>
            <person name="Tandeau de Marsac N."/>
            <person name="Gugger M."/>
            <person name="Lockhart P.J."/>
            <person name="Allen J.F."/>
            <person name="Brune I."/>
            <person name="Maus I."/>
            <person name="Puhler A."/>
            <person name="Martin W.F."/>
        </authorList>
    </citation>
    <scope>NUCLEOTIDE SEQUENCE [LARGE SCALE GENOMIC DNA]</scope>
    <source>
        <strain evidence="2 3">PCC 7110</strain>
    </source>
</reference>
<dbReference type="EMBL" id="ANNX02000051">
    <property type="protein sequence ID" value="KYC35655.1"/>
    <property type="molecule type" value="Genomic_DNA"/>
</dbReference>
<comment type="caution">
    <text evidence="2">The sequence shown here is derived from an EMBL/GenBank/DDBJ whole genome shotgun (WGS) entry which is preliminary data.</text>
</comment>
<gene>
    <name evidence="2" type="ORF">WA1_07530</name>
</gene>
<keyword evidence="3" id="KW-1185">Reference proteome</keyword>
<feature type="region of interest" description="Disordered" evidence="1">
    <location>
        <begin position="269"/>
        <end position="290"/>
    </location>
</feature>
<dbReference type="OrthoDB" id="514928at2"/>
<evidence type="ECO:0000313" key="2">
    <source>
        <dbReference type="EMBL" id="KYC35655.1"/>
    </source>
</evidence>
<accession>A0A139WT76</accession>